<keyword evidence="8" id="KW-1185">Reference proteome</keyword>
<reference evidence="7 8" key="1">
    <citation type="submission" date="2024-09" db="EMBL/GenBank/DDBJ databases">
        <authorList>
            <person name="Lee S.D."/>
        </authorList>
    </citation>
    <scope>NUCLEOTIDE SEQUENCE [LARGE SCALE GENOMIC DNA]</scope>
    <source>
        <strain evidence="7 8">N1-5</strain>
    </source>
</reference>
<dbReference type="PANTHER" id="PTHR42881">
    <property type="entry name" value="PROLYL ENDOPEPTIDASE"/>
    <property type="match status" value="1"/>
</dbReference>
<evidence type="ECO:0000259" key="6">
    <source>
        <dbReference type="Pfam" id="PF02897"/>
    </source>
</evidence>
<dbReference type="InterPro" id="IPR023302">
    <property type="entry name" value="Pept_S9A_N"/>
</dbReference>
<dbReference type="SUPFAM" id="SSF50993">
    <property type="entry name" value="Peptidase/esterase 'gauge' domain"/>
    <property type="match status" value="1"/>
</dbReference>
<evidence type="ECO:0000256" key="2">
    <source>
        <dbReference type="ARBA" id="ARBA00022801"/>
    </source>
</evidence>
<dbReference type="EMBL" id="JBHEZZ010000003">
    <property type="protein sequence ID" value="MFC1401169.1"/>
    <property type="molecule type" value="Genomic_DNA"/>
</dbReference>
<protein>
    <submittedName>
        <fullName evidence="7">Prolyl oligopeptidase family protein</fullName>
    </submittedName>
</protein>
<feature type="region of interest" description="Disordered" evidence="4">
    <location>
        <begin position="351"/>
        <end position="378"/>
    </location>
</feature>
<dbReference type="PRINTS" id="PR00862">
    <property type="entry name" value="PROLIGOPTASE"/>
</dbReference>
<comment type="caution">
    <text evidence="7">The sequence shown here is derived from an EMBL/GenBank/DDBJ whole genome shotgun (WGS) entry which is preliminary data.</text>
</comment>
<dbReference type="InterPro" id="IPR001375">
    <property type="entry name" value="Peptidase_S9_cat"/>
</dbReference>
<organism evidence="7 8">
    <name type="scientific">Streptacidiphilus cavernicola</name>
    <dbReference type="NCBI Taxonomy" id="3342716"/>
    <lineage>
        <taxon>Bacteria</taxon>
        <taxon>Bacillati</taxon>
        <taxon>Actinomycetota</taxon>
        <taxon>Actinomycetes</taxon>
        <taxon>Kitasatosporales</taxon>
        <taxon>Streptomycetaceae</taxon>
        <taxon>Streptacidiphilus</taxon>
    </lineage>
</organism>
<evidence type="ECO:0000256" key="3">
    <source>
        <dbReference type="ARBA" id="ARBA00022825"/>
    </source>
</evidence>
<evidence type="ECO:0000256" key="4">
    <source>
        <dbReference type="SAM" id="MobiDB-lite"/>
    </source>
</evidence>
<gene>
    <name evidence="7" type="ORF">ACEZDJ_07705</name>
</gene>
<evidence type="ECO:0000259" key="5">
    <source>
        <dbReference type="Pfam" id="PF00326"/>
    </source>
</evidence>
<sequence>MADEDPYLWLEDVTGERALDWVRARNEESTGRYATGPAFDALREDLRAVLDAEGRIPYVTRRGEHLYNFWQDAEHPRGLWRRTTLEQYRTDAPAWEVVLDVDALARDEDENWVWHGADVLRPGHRLALVELSRGGADAAVVREFDIEERRFVKDGFELPEAKSRVGWIDADRVYLGTDFGEGSLTESGYPRLVKEWRRGTAPDQAVTVFEGRTEDVSVSAHHDPTPGFERDFVHRGIDFFRDELFLRPSDGGELVRVEVPEDAEASVHREWLLVRTRSPWRTGGRDHPAGALLAIGFEEFMAGGRGFTTVFEPDGRTSLEDYRWTRNHLLLTVLRDVATELRVLTPAAEGPWASEPLPGTPPLGSAGILDTNPEDDDEFLTLTTGFTTPPTLSRGVVGGPVEVLKRAPALFDAEGTAVEQHFAVSEDGTRIPYFVVRPRPGGGADGADGADSEQGGRTLLTGYGGFEVSLTPDYLTVVGRGWLERGGTYVLANIRGGGEYGPDWHTQAVKAGRHKVYEDFAAVARDLVRRGVTTPAELVIQGGSNGGLLMGVMLTRYPELFAAIACQVPLLDMKRYHKLLAGASWTAEYGDPDDPEQWAYIGAYSPYQNIREQPGYPPVLFATSTRDDRVHPGHARKMAARMLELGHTVDYYENTEGGHGGASNNEQTAFKWALVLDYLWTHAGI</sequence>
<feature type="domain" description="Peptidase S9A N-terminal" evidence="6">
    <location>
        <begin position="4"/>
        <end position="392"/>
    </location>
</feature>
<dbReference type="InterPro" id="IPR051167">
    <property type="entry name" value="Prolyl_oligopep/macrocyclase"/>
</dbReference>
<proteinExistence type="predicted"/>
<dbReference type="Pfam" id="PF00326">
    <property type="entry name" value="Peptidase_S9"/>
    <property type="match status" value="1"/>
</dbReference>
<dbReference type="RefSeq" id="WP_030256978.1">
    <property type="nucleotide sequence ID" value="NZ_JBHEZZ010000003.1"/>
</dbReference>
<dbReference type="InterPro" id="IPR002470">
    <property type="entry name" value="Peptidase_S9A"/>
</dbReference>
<keyword evidence="3" id="KW-0720">Serine protease</keyword>
<dbReference type="InterPro" id="IPR029058">
    <property type="entry name" value="AB_hydrolase_fold"/>
</dbReference>
<dbReference type="PANTHER" id="PTHR42881:SF13">
    <property type="entry name" value="PROLYL ENDOPEPTIDASE"/>
    <property type="match status" value="1"/>
</dbReference>
<keyword evidence="2" id="KW-0378">Hydrolase</keyword>
<name>A0ABV6UI84_9ACTN</name>
<dbReference type="Pfam" id="PF02897">
    <property type="entry name" value="Peptidase_S9_N"/>
    <property type="match status" value="1"/>
</dbReference>
<dbReference type="Proteomes" id="UP001592528">
    <property type="component" value="Unassembled WGS sequence"/>
</dbReference>
<feature type="domain" description="Peptidase S9 prolyl oligopeptidase catalytic" evidence="5">
    <location>
        <begin position="482"/>
        <end position="683"/>
    </location>
</feature>
<accession>A0ABV6UI84</accession>
<evidence type="ECO:0000313" key="7">
    <source>
        <dbReference type="EMBL" id="MFC1401169.1"/>
    </source>
</evidence>
<keyword evidence="1" id="KW-0645">Protease</keyword>
<dbReference type="Gene3D" id="2.130.10.120">
    <property type="entry name" value="Prolyl oligopeptidase, N-terminal domain"/>
    <property type="match status" value="1"/>
</dbReference>
<dbReference type="Gene3D" id="3.40.50.1820">
    <property type="entry name" value="alpha/beta hydrolase"/>
    <property type="match status" value="1"/>
</dbReference>
<evidence type="ECO:0000313" key="8">
    <source>
        <dbReference type="Proteomes" id="UP001592528"/>
    </source>
</evidence>
<evidence type="ECO:0000256" key="1">
    <source>
        <dbReference type="ARBA" id="ARBA00022670"/>
    </source>
</evidence>
<dbReference type="SUPFAM" id="SSF53474">
    <property type="entry name" value="alpha/beta-Hydrolases"/>
    <property type="match status" value="1"/>
</dbReference>